<keyword evidence="9" id="KW-0902">Two-component regulatory system</keyword>
<protein>
    <recommendedName>
        <fullName evidence="3">histidine kinase</fullName>
        <ecNumber evidence="3">2.7.13.3</ecNumber>
    </recommendedName>
</protein>
<keyword evidence="6 11" id="KW-0812">Transmembrane</keyword>
<accession>A0A0A1WD71</accession>
<evidence type="ECO:0000313" key="14">
    <source>
        <dbReference type="EMBL" id="GAM02936.1"/>
    </source>
</evidence>
<feature type="domain" description="HAMP" evidence="13">
    <location>
        <begin position="197"/>
        <end position="248"/>
    </location>
</feature>
<evidence type="ECO:0000256" key="6">
    <source>
        <dbReference type="ARBA" id="ARBA00022692"/>
    </source>
</evidence>
<feature type="domain" description="Histidine kinase" evidence="12">
    <location>
        <begin position="256"/>
        <end position="449"/>
    </location>
</feature>
<evidence type="ECO:0000256" key="10">
    <source>
        <dbReference type="SAM" id="MobiDB-lite"/>
    </source>
</evidence>
<evidence type="ECO:0000256" key="8">
    <source>
        <dbReference type="ARBA" id="ARBA00022989"/>
    </source>
</evidence>
<dbReference type="PROSITE" id="PS50885">
    <property type="entry name" value="HAMP"/>
    <property type="match status" value="1"/>
</dbReference>
<comment type="catalytic activity">
    <reaction evidence="1">
        <text>ATP + protein L-histidine = ADP + protein N-phospho-L-histidine.</text>
        <dbReference type="EC" id="2.7.13.3"/>
    </reaction>
</comment>
<keyword evidence="4" id="KW-0597">Phosphoprotein</keyword>
<dbReference type="eggNOG" id="COG0642">
    <property type="taxonomic scope" value="Bacteria"/>
</dbReference>
<name>A0A0A1WD71_9SPHN</name>
<dbReference type="GO" id="GO:0000160">
    <property type="term" value="P:phosphorelay signal transduction system"/>
    <property type="evidence" value="ECO:0007669"/>
    <property type="project" value="UniProtKB-KW"/>
</dbReference>
<evidence type="ECO:0000256" key="7">
    <source>
        <dbReference type="ARBA" id="ARBA00022777"/>
    </source>
</evidence>
<comment type="subcellular location">
    <subcellularLocation>
        <location evidence="2">Membrane</location>
    </subcellularLocation>
</comment>
<evidence type="ECO:0000259" key="13">
    <source>
        <dbReference type="PROSITE" id="PS50885"/>
    </source>
</evidence>
<evidence type="ECO:0000256" key="4">
    <source>
        <dbReference type="ARBA" id="ARBA00022553"/>
    </source>
</evidence>
<dbReference type="InterPro" id="IPR005467">
    <property type="entry name" value="His_kinase_dom"/>
</dbReference>
<dbReference type="SMART" id="SM00387">
    <property type="entry name" value="HATPase_c"/>
    <property type="match status" value="1"/>
</dbReference>
<dbReference type="PANTHER" id="PTHR45436">
    <property type="entry name" value="SENSOR HISTIDINE KINASE YKOH"/>
    <property type="match status" value="1"/>
</dbReference>
<evidence type="ECO:0000256" key="2">
    <source>
        <dbReference type="ARBA" id="ARBA00004370"/>
    </source>
</evidence>
<dbReference type="Gene3D" id="1.10.287.130">
    <property type="match status" value="1"/>
</dbReference>
<keyword evidence="8 11" id="KW-1133">Transmembrane helix</keyword>
<dbReference type="PROSITE" id="PS50109">
    <property type="entry name" value="HIS_KIN"/>
    <property type="match status" value="1"/>
</dbReference>
<dbReference type="GO" id="GO:0004673">
    <property type="term" value="F:protein histidine kinase activity"/>
    <property type="evidence" value="ECO:0007669"/>
    <property type="project" value="UniProtKB-EC"/>
</dbReference>
<dbReference type="Proteomes" id="UP000032305">
    <property type="component" value="Unassembled WGS sequence"/>
</dbReference>
<dbReference type="Pfam" id="PF02518">
    <property type="entry name" value="HATPase_c"/>
    <property type="match status" value="1"/>
</dbReference>
<dbReference type="GO" id="GO:0005886">
    <property type="term" value="C:plasma membrane"/>
    <property type="evidence" value="ECO:0007669"/>
    <property type="project" value="TreeGrafter"/>
</dbReference>
<keyword evidence="5" id="KW-0808">Transferase</keyword>
<dbReference type="SUPFAM" id="SSF55874">
    <property type="entry name" value="ATPase domain of HSP90 chaperone/DNA topoisomerase II/histidine kinase"/>
    <property type="match status" value="1"/>
</dbReference>
<sequence>MRLARSIHGRMILISGAAILAALLLAGWGLASALEGIVTRGLDQRLDSEIAVLASAVDRQGAVDRARIDQRRGLLEPEPGWRWRIAGPDGVIGSGDFPPLAAPHPPGPVEGGPPPAPPPGGPAPVAPPRPAEGRTEQGVRVHARQIAIPSTRGTVTITAAAPRAVVARPIRAALVPLLAMLAGLGVLLAAASLIQLRLGLRPLRRLREEVAAIRTGERARVDEDQPAELQPLATELNALTADSERALAAARAAAANLAHALKTPVATLALDLADDPPRAAQVARIDDTIRHHLARARVQLGTSRAATPLRPAMDDLADAIARIHADRGVRITTDIAGDLSVAMDAQDLDEVAGNLVDNAARHARHQVTIAAVTKGRQIRLSVTDDGPGIPQADRRRATQAGARLDERGDGHGFGLAIARELAELHGGALMLDEAPGGGLSATVLLPRAARTE</sequence>
<reference evidence="14 15" key="1">
    <citation type="submission" date="2014-11" db="EMBL/GenBank/DDBJ databases">
        <title>Whole genome shotgun sequence of Sphingomonas parapaucimobilis NBRC 15100.</title>
        <authorList>
            <person name="Katano-Makiyama Y."/>
            <person name="Hosoyama A."/>
            <person name="Hashimoto M."/>
            <person name="Hosoyama Y."/>
            <person name="Noguchi M."/>
            <person name="Numata M."/>
            <person name="Tsuchikane K."/>
            <person name="Hirakata S."/>
            <person name="Uohara A."/>
            <person name="Shimodaira J."/>
            <person name="Ohji S."/>
            <person name="Ichikawa N."/>
            <person name="Kimura A."/>
            <person name="Yamazoe A."/>
            <person name="Fujita N."/>
        </authorList>
    </citation>
    <scope>NUCLEOTIDE SEQUENCE [LARGE SCALE GENOMIC DNA]</scope>
    <source>
        <strain evidence="14 15">NBRC 15100</strain>
    </source>
</reference>
<keyword evidence="11" id="KW-0472">Membrane</keyword>
<feature type="transmembrane region" description="Helical" evidence="11">
    <location>
        <begin position="173"/>
        <end position="196"/>
    </location>
</feature>
<comment type="caution">
    <text evidence="14">The sequence shown here is derived from an EMBL/GenBank/DDBJ whole genome shotgun (WGS) entry which is preliminary data.</text>
</comment>
<evidence type="ECO:0000256" key="11">
    <source>
        <dbReference type="SAM" id="Phobius"/>
    </source>
</evidence>
<dbReference type="EC" id="2.7.13.3" evidence="3"/>
<evidence type="ECO:0000256" key="3">
    <source>
        <dbReference type="ARBA" id="ARBA00012438"/>
    </source>
</evidence>
<dbReference type="InterPro" id="IPR003660">
    <property type="entry name" value="HAMP_dom"/>
</dbReference>
<evidence type="ECO:0000256" key="9">
    <source>
        <dbReference type="ARBA" id="ARBA00023012"/>
    </source>
</evidence>
<feature type="region of interest" description="Disordered" evidence="10">
    <location>
        <begin position="381"/>
        <end position="406"/>
    </location>
</feature>
<proteinExistence type="predicted"/>
<dbReference type="AlphaFoldDB" id="A0A0A1WD71"/>
<dbReference type="InterPro" id="IPR036890">
    <property type="entry name" value="HATPase_C_sf"/>
</dbReference>
<feature type="compositionally biased region" description="Pro residues" evidence="10">
    <location>
        <begin position="100"/>
        <end position="130"/>
    </location>
</feature>
<keyword evidence="7 14" id="KW-0418">Kinase</keyword>
<dbReference type="PANTHER" id="PTHR45436:SF5">
    <property type="entry name" value="SENSOR HISTIDINE KINASE TRCS"/>
    <property type="match status" value="1"/>
</dbReference>
<dbReference type="EMBL" id="BBPI01000104">
    <property type="protein sequence ID" value="GAM02936.1"/>
    <property type="molecule type" value="Genomic_DNA"/>
</dbReference>
<organism evidence="14 15">
    <name type="scientific">Sphingomonas parapaucimobilis NBRC 15100</name>
    <dbReference type="NCBI Taxonomy" id="1219049"/>
    <lineage>
        <taxon>Bacteria</taxon>
        <taxon>Pseudomonadati</taxon>
        <taxon>Pseudomonadota</taxon>
        <taxon>Alphaproteobacteria</taxon>
        <taxon>Sphingomonadales</taxon>
        <taxon>Sphingomonadaceae</taxon>
        <taxon>Sphingomonas</taxon>
    </lineage>
</organism>
<evidence type="ECO:0000259" key="12">
    <source>
        <dbReference type="PROSITE" id="PS50109"/>
    </source>
</evidence>
<dbReference type="InterPro" id="IPR050428">
    <property type="entry name" value="TCS_sensor_his_kinase"/>
</dbReference>
<evidence type="ECO:0000313" key="15">
    <source>
        <dbReference type="Proteomes" id="UP000032305"/>
    </source>
</evidence>
<evidence type="ECO:0000256" key="1">
    <source>
        <dbReference type="ARBA" id="ARBA00000085"/>
    </source>
</evidence>
<evidence type="ECO:0000256" key="5">
    <source>
        <dbReference type="ARBA" id="ARBA00022679"/>
    </source>
</evidence>
<gene>
    <name evidence="14" type="ORF">SP5_104_00040</name>
</gene>
<dbReference type="InterPro" id="IPR003594">
    <property type="entry name" value="HATPase_dom"/>
</dbReference>
<dbReference type="Gene3D" id="3.30.565.10">
    <property type="entry name" value="Histidine kinase-like ATPase, C-terminal domain"/>
    <property type="match status" value="1"/>
</dbReference>
<feature type="region of interest" description="Disordered" evidence="10">
    <location>
        <begin position="94"/>
        <end position="137"/>
    </location>
</feature>
<keyword evidence="15" id="KW-1185">Reference proteome</keyword>